<dbReference type="InterPro" id="IPR003583">
    <property type="entry name" value="Hlx-hairpin-Hlx_DNA-bd_motif"/>
</dbReference>
<comment type="function">
    <text evidence="6">The RuvA-RuvB-RuvC complex processes Holliday junction (HJ) DNA during genetic recombination and DNA repair, while the RuvA-RuvB complex plays an important role in the rescue of blocked DNA replication forks via replication fork reversal (RFR). RuvA specifically binds to HJ cruciform DNA, conferring on it an open structure. The RuvB hexamer acts as an ATP-dependent pump, pulling dsDNA into and through the RuvAB complex. HJ branch migration allows RuvC to scan DNA until it finds its consensus sequence, where it cleaves and resolves the cruciform DNA.</text>
</comment>
<evidence type="ECO:0000313" key="9">
    <source>
        <dbReference type="Proteomes" id="UP000023541"/>
    </source>
</evidence>
<dbReference type="OrthoDB" id="5293449at2"/>
<comment type="subcellular location">
    <subcellularLocation>
        <location evidence="6">Cytoplasm</location>
    </subcellularLocation>
</comment>
<dbReference type="RefSeq" id="WP_034240763.1">
    <property type="nucleotide sequence ID" value="NZ_AQRA01000003.1"/>
</dbReference>
<evidence type="ECO:0000256" key="5">
    <source>
        <dbReference type="ARBA" id="ARBA00023204"/>
    </source>
</evidence>
<dbReference type="SMART" id="SM00278">
    <property type="entry name" value="HhH1"/>
    <property type="match status" value="2"/>
</dbReference>
<keyword evidence="3 6" id="KW-0238">DNA-binding</keyword>
<dbReference type="GO" id="GO:0048476">
    <property type="term" value="C:Holliday junction resolvase complex"/>
    <property type="evidence" value="ECO:0007669"/>
    <property type="project" value="UniProtKB-UniRule"/>
</dbReference>
<reference evidence="8 9" key="1">
    <citation type="submission" date="2014-04" db="EMBL/GenBank/DDBJ databases">
        <title>Aquimarina sp. 22II-S11-z7 Genome Sequencing.</title>
        <authorList>
            <person name="Lai Q."/>
        </authorList>
    </citation>
    <scope>NUCLEOTIDE SEQUENCE [LARGE SCALE GENOMIC DNA]</scope>
    <source>
        <strain evidence="8 9">22II-S11-z7</strain>
    </source>
</reference>
<dbReference type="Pfam" id="PF01330">
    <property type="entry name" value="RuvA_N"/>
    <property type="match status" value="1"/>
</dbReference>
<feature type="domain" description="Helix-hairpin-helix DNA-binding motif class 1" evidence="7">
    <location>
        <begin position="107"/>
        <end position="126"/>
    </location>
</feature>
<proteinExistence type="inferred from homology"/>
<dbReference type="HAMAP" id="MF_00031">
    <property type="entry name" value="DNA_HJ_migration_RuvA"/>
    <property type="match status" value="1"/>
</dbReference>
<evidence type="ECO:0000256" key="4">
    <source>
        <dbReference type="ARBA" id="ARBA00023172"/>
    </source>
</evidence>
<dbReference type="InterPro" id="IPR011114">
    <property type="entry name" value="RuvA_C"/>
</dbReference>
<feature type="domain" description="Helix-hairpin-helix DNA-binding motif class 1" evidence="7">
    <location>
        <begin position="72"/>
        <end position="91"/>
    </location>
</feature>
<dbReference type="InterPro" id="IPR010994">
    <property type="entry name" value="RuvA_2-like"/>
</dbReference>
<dbReference type="InterPro" id="IPR036267">
    <property type="entry name" value="RuvA_C_sf"/>
</dbReference>
<feature type="region of interest" description="Domain III" evidence="6">
    <location>
        <begin position="144"/>
        <end position="193"/>
    </location>
</feature>
<dbReference type="GO" id="GO:0005524">
    <property type="term" value="F:ATP binding"/>
    <property type="evidence" value="ECO:0007669"/>
    <property type="project" value="InterPro"/>
</dbReference>
<dbReference type="SUPFAM" id="SSF46929">
    <property type="entry name" value="DNA helicase RuvA subunit, C-terminal domain"/>
    <property type="match status" value="1"/>
</dbReference>
<gene>
    <name evidence="6" type="primary">ruvA</name>
    <name evidence="8" type="ORF">ATO12_11475</name>
</gene>
<dbReference type="eggNOG" id="COG0632">
    <property type="taxonomic scope" value="Bacteria"/>
</dbReference>
<dbReference type="AlphaFoldDB" id="A0A023BXK9"/>
<keyword evidence="8" id="KW-0347">Helicase</keyword>
<keyword evidence="8" id="KW-0547">Nucleotide-binding</keyword>
<dbReference type="SUPFAM" id="SSF50249">
    <property type="entry name" value="Nucleic acid-binding proteins"/>
    <property type="match status" value="1"/>
</dbReference>
<dbReference type="InterPro" id="IPR000085">
    <property type="entry name" value="RuvA"/>
</dbReference>
<keyword evidence="9" id="KW-1185">Reference proteome</keyword>
<dbReference type="Proteomes" id="UP000023541">
    <property type="component" value="Unassembled WGS sequence"/>
</dbReference>
<dbReference type="Pfam" id="PF07499">
    <property type="entry name" value="RuvA_C"/>
    <property type="match status" value="1"/>
</dbReference>
<dbReference type="STRING" id="1317122.ATO12_11475"/>
<dbReference type="Gene3D" id="1.10.8.10">
    <property type="entry name" value="DNA helicase RuvA subunit, C-terminal domain"/>
    <property type="match status" value="1"/>
</dbReference>
<dbReference type="EMBL" id="AQRA01000003">
    <property type="protein sequence ID" value="EZH74383.1"/>
    <property type="molecule type" value="Genomic_DNA"/>
</dbReference>
<dbReference type="InterPro" id="IPR013849">
    <property type="entry name" value="DNA_helicase_Holl-junc_RuvA_I"/>
</dbReference>
<dbReference type="CDD" id="cd14332">
    <property type="entry name" value="UBA_RuvA_C"/>
    <property type="match status" value="1"/>
</dbReference>
<dbReference type="GO" id="GO:0006281">
    <property type="term" value="P:DNA repair"/>
    <property type="evidence" value="ECO:0007669"/>
    <property type="project" value="UniProtKB-UniRule"/>
</dbReference>
<dbReference type="GO" id="GO:0000400">
    <property type="term" value="F:four-way junction DNA binding"/>
    <property type="evidence" value="ECO:0007669"/>
    <property type="project" value="UniProtKB-UniRule"/>
</dbReference>
<evidence type="ECO:0000259" key="7">
    <source>
        <dbReference type="SMART" id="SM00278"/>
    </source>
</evidence>
<keyword evidence="8" id="KW-0378">Hydrolase</keyword>
<dbReference type="Gene3D" id="2.40.50.140">
    <property type="entry name" value="Nucleic acid-binding proteins"/>
    <property type="match status" value="1"/>
</dbReference>
<evidence type="ECO:0000256" key="1">
    <source>
        <dbReference type="ARBA" id="ARBA00022490"/>
    </source>
</evidence>
<dbReference type="Pfam" id="PF14520">
    <property type="entry name" value="HHH_5"/>
    <property type="match status" value="1"/>
</dbReference>
<comment type="domain">
    <text evidence="6">Has three domains with a flexible linker between the domains II and III and assumes an 'L' shape. Domain III is highly mobile and contacts RuvB.</text>
</comment>
<keyword evidence="8" id="KW-0067">ATP-binding</keyword>
<sequence length="193" mass="21302">MITHIKGRLVEKNPTDVVIDCGGVGYLLHISLHTFSLIPEGEVLQLYTHLQVKEDSHTLFGFVEKSEREIFRLLISVSGIGASTARTMLSSLHPDQIKEAIASNDVATIQSIKGIGAKTAQRVIIDLKDKILKVYNIDEVSVSQSNTNKEEALSALETLGFNRKIAEKAIDKVLKQSPKETVENIIKQALKNL</sequence>
<keyword evidence="1 6" id="KW-0963">Cytoplasm</keyword>
<comment type="caution">
    <text evidence="8">The sequence shown here is derived from an EMBL/GenBank/DDBJ whole genome shotgun (WGS) entry which is preliminary data.</text>
</comment>
<accession>A0A023BXK9</accession>
<dbReference type="NCBIfam" id="TIGR00084">
    <property type="entry name" value="ruvA"/>
    <property type="match status" value="1"/>
</dbReference>
<organism evidence="8 9">
    <name type="scientific">Aquimarina atlantica</name>
    <dbReference type="NCBI Taxonomy" id="1317122"/>
    <lineage>
        <taxon>Bacteria</taxon>
        <taxon>Pseudomonadati</taxon>
        <taxon>Bacteroidota</taxon>
        <taxon>Flavobacteriia</taxon>
        <taxon>Flavobacteriales</taxon>
        <taxon>Flavobacteriaceae</taxon>
        <taxon>Aquimarina</taxon>
    </lineage>
</organism>
<name>A0A023BXK9_9FLAO</name>
<dbReference type="GO" id="GO:0006310">
    <property type="term" value="P:DNA recombination"/>
    <property type="evidence" value="ECO:0007669"/>
    <property type="project" value="UniProtKB-UniRule"/>
</dbReference>
<dbReference type="Gene3D" id="1.10.150.20">
    <property type="entry name" value="5' to 3' exonuclease, C-terminal subdomain"/>
    <property type="match status" value="1"/>
</dbReference>
<dbReference type="GO" id="GO:0005737">
    <property type="term" value="C:cytoplasm"/>
    <property type="evidence" value="ECO:0007669"/>
    <property type="project" value="UniProtKB-SubCell"/>
</dbReference>
<keyword evidence="5 6" id="KW-0234">DNA repair</keyword>
<evidence type="ECO:0000256" key="2">
    <source>
        <dbReference type="ARBA" id="ARBA00022763"/>
    </source>
</evidence>
<dbReference type="GO" id="GO:0009378">
    <property type="term" value="F:four-way junction helicase activity"/>
    <property type="evidence" value="ECO:0007669"/>
    <property type="project" value="InterPro"/>
</dbReference>
<keyword evidence="4 6" id="KW-0233">DNA recombination</keyword>
<dbReference type="InterPro" id="IPR012340">
    <property type="entry name" value="NA-bd_OB-fold"/>
</dbReference>
<evidence type="ECO:0000256" key="3">
    <source>
        <dbReference type="ARBA" id="ARBA00023125"/>
    </source>
</evidence>
<keyword evidence="2 6" id="KW-0227">DNA damage</keyword>
<comment type="similarity">
    <text evidence="6">Belongs to the RuvA family.</text>
</comment>
<dbReference type="SUPFAM" id="SSF47781">
    <property type="entry name" value="RuvA domain 2-like"/>
    <property type="match status" value="1"/>
</dbReference>
<dbReference type="GO" id="GO:0009379">
    <property type="term" value="C:Holliday junction helicase complex"/>
    <property type="evidence" value="ECO:0007669"/>
    <property type="project" value="InterPro"/>
</dbReference>
<comment type="subunit">
    <text evidence="6">Homotetramer. Forms an RuvA(8)-RuvB(12)-Holliday junction (HJ) complex. HJ DNA is sandwiched between 2 RuvA tetramers; dsDNA enters through RuvA and exits via RuvB. An RuvB hexamer assembles on each DNA strand where it exits the tetramer. Each RuvB hexamer is contacted by two RuvA subunits (via domain III) on 2 adjacent RuvB subunits; this complex drives branch migration. In the full resolvosome a probable DNA-RuvA(4)-RuvB(12)-RuvC(2) complex forms which resolves the HJ.</text>
</comment>
<evidence type="ECO:0000313" key="8">
    <source>
        <dbReference type="EMBL" id="EZH74383.1"/>
    </source>
</evidence>
<comment type="caution">
    <text evidence="6">Lacks conserved residue(s) required for the propagation of feature annotation.</text>
</comment>
<evidence type="ECO:0000256" key="6">
    <source>
        <dbReference type="HAMAP-Rule" id="MF_00031"/>
    </source>
</evidence>
<protein>
    <recommendedName>
        <fullName evidence="6">Holliday junction branch migration complex subunit RuvA</fullName>
    </recommendedName>
</protein>